<dbReference type="InterPro" id="IPR000313">
    <property type="entry name" value="PWWP_dom"/>
</dbReference>
<reference evidence="3 4" key="1">
    <citation type="journal article" date="2013" name="Nature">
        <title>Insights into bilaterian evolution from three spiralian genomes.</title>
        <authorList>
            <person name="Simakov O."/>
            <person name="Marletaz F."/>
            <person name="Cho S.J."/>
            <person name="Edsinger-Gonzales E."/>
            <person name="Havlak P."/>
            <person name="Hellsten U."/>
            <person name="Kuo D.H."/>
            <person name="Larsson T."/>
            <person name="Lv J."/>
            <person name="Arendt D."/>
            <person name="Savage R."/>
            <person name="Osoegawa K."/>
            <person name="de Jong P."/>
            <person name="Grimwood J."/>
            <person name="Chapman J.A."/>
            <person name="Shapiro H."/>
            <person name="Aerts A."/>
            <person name="Otillar R.P."/>
            <person name="Terry A.Y."/>
            <person name="Boore J.L."/>
            <person name="Grigoriev I.V."/>
            <person name="Lindberg D.R."/>
            <person name="Seaver E.C."/>
            <person name="Weisblat D.A."/>
            <person name="Putnam N.H."/>
            <person name="Rokhsar D.S."/>
        </authorList>
    </citation>
    <scope>NUCLEOTIDE SEQUENCE [LARGE SCALE GENOMIC DNA]</scope>
</reference>
<evidence type="ECO:0000256" key="1">
    <source>
        <dbReference type="SAM" id="MobiDB-lite"/>
    </source>
</evidence>
<keyword evidence="4" id="KW-1185">Reference proteome</keyword>
<accession>V4BMW3</accession>
<evidence type="ECO:0000259" key="2">
    <source>
        <dbReference type="PROSITE" id="PS50812"/>
    </source>
</evidence>
<dbReference type="OrthoDB" id="298344at2759"/>
<feature type="compositionally biased region" description="Basic and acidic residues" evidence="1">
    <location>
        <begin position="99"/>
        <end position="122"/>
    </location>
</feature>
<dbReference type="STRING" id="225164.V4BMW3"/>
<dbReference type="Gene3D" id="2.30.30.140">
    <property type="match status" value="1"/>
</dbReference>
<dbReference type="HOGENOM" id="CLU_1158877_0_0_1"/>
<dbReference type="AlphaFoldDB" id="V4BMW3"/>
<feature type="region of interest" description="Disordered" evidence="1">
    <location>
        <begin position="93"/>
        <end position="162"/>
    </location>
</feature>
<dbReference type="PROSITE" id="PS50812">
    <property type="entry name" value="PWWP"/>
    <property type="match status" value="1"/>
</dbReference>
<evidence type="ECO:0000313" key="3">
    <source>
        <dbReference type="EMBL" id="ESO90319.1"/>
    </source>
</evidence>
<evidence type="ECO:0000313" key="4">
    <source>
        <dbReference type="Proteomes" id="UP000030746"/>
    </source>
</evidence>
<dbReference type="KEGG" id="lgi:LOTGIDRAFT_218015"/>
<gene>
    <name evidence="3" type="ORF">LOTGIDRAFT_218015</name>
</gene>
<sequence>MENNSAGNLTNGDGSALGSGDGPAASLPSSGVHHHLPQIPTMDKGIKKAYSKAKQMTGDKDKLENVTVTHVEGTGAVLKISETDMDVENLLDQVEADAGESKLNGDSKPEEKSPEEKVEVKTELTVPKKRGRKSKDAADSSDYTPSQSVVSPSPDNQEQRVKRVVKRKVLKSEFQETEKSPKEVKVQAKASPIVASPEIEAKKPAKYAMGDMLWGKVGGHPWWPCMVSECPYTFQFTKLS</sequence>
<dbReference type="Pfam" id="PF00855">
    <property type="entry name" value="PWWP"/>
    <property type="match status" value="1"/>
</dbReference>
<dbReference type="CTD" id="20246749"/>
<dbReference type="GeneID" id="20246749"/>
<feature type="compositionally biased region" description="Polar residues" evidence="1">
    <location>
        <begin position="141"/>
        <end position="156"/>
    </location>
</feature>
<dbReference type="Proteomes" id="UP000030746">
    <property type="component" value="Unassembled WGS sequence"/>
</dbReference>
<feature type="region of interest" description="Disordered" evidence="1">
    <location>
        <begin position="1"/>
        <end position="62"/>
    </location>
</feature>
<proteinExistence type="predicted"/>
<dbReference type="EMBL" id="KB202444">
    <property type="protein sequence ID" value="ESO90319.1"/>
    <property type="molecule type" value="Genomic_DNA"/>
</dbReference>
<protein>
    <recommendedName>
        <fullName evidence="2">PWWP domain-containing protein</fullName>
    </recommendedName>
</protein>
<dbReference type="RefSeq" id="XP_009058991.1">
    <property type="nucleotide sequence ID" value="XM_009060743.1"/>
</dbReference>
<feature type="non-terminal residue" evidence="3">
    <location>
        <position position="240"/>
    </location>
</feature>
<organism evidence="3 4">
    <name type="scientific">Lottia gigantea</name>
    <name type="common">Giant owl limpet</name>
    <dbReference type="NCBI Taxonomy" id="225164"/>
    <lineage>
        <taxon>Eukaryota</taxon>
        <taxon>Metazoa</taxon>
        <taxon>Spiralia</taxon>
        <taxon>Lophotrochozoa</taxon>
        <taxon>Mollusca</taxon>
        <taxon>Gastropoda</taxon>
        <taxon>Patellogastropoda</taxon>
        <taxon>Lottioidea</taxon>
        <taxon>Lottiidae</taxon>
        <taxon>Lottia</taxon>
    </lineage>
</organism>
<dbReference type="SUPFAM" id="SSF63748">
    <property type="entry name" value="Tudor/PWWP/MBT"/>
    <property type="match status" value="1"/>
</dbReference>
<name>V4BMW3_LOTGI</name>
<feature type="domain" description="PWWP" evidence="2">
    <location>
        <begin position="209"/>
        <end position="240"/>
    </location>
</feature>
<feature type="compositionally biased region" description="Polar residues" evidence="1">
    <location>
        <begin position="1"/>
        <end position="13"/>
    </location>
</feature>